<reference evidence="7 8" key="1">
    <citation type="submission" date="2021-01" db="EMBL/GenBank/DDBJ databases">
        <title>Whole genome shotgun sequence of Microbispora siamensis NBRC 104113.</title>
        <authorList>
            <person name="Komaki H."/>
            <person name="Tamura T."/>
        </authorList>
    </citation>
    <scope>NUCLEOTIDE SEQUENCE [LARGE SCALE GENOMIC DNA]</scope>
    <source>
        <strain evidence="7 8">NBRC 104113</strain>
    </source>
</reference>
<comment type="subcellular location">
    <subcellularLocation>
        <location evidence="1">Cell membrane</location>
        <topology evidence="1">Multi-pass membrane protein</topology>
    </subcellularLocation>
</comment>
<feature type="transmembrane region" description="Helical" evidence="5">
    <location>
        <begin position="217"/>
        <end position="238"/>
    </location>
</feature>
<feature type="transmembrane region" description="Helical" evidence="5">
    <location>
        <begin position="69"/>
        <end position="88"/>
    </location>
</feature>
<feature type="transmembrane region" description="Helical" evidence="5">
    <location>
        <begin position="100"/>
        <end position="119"/>
    </location>
</feature>
<feature type="transmembrane region" description="Helical" evidence="5">
    <location>
        <begin position="370"/>
        <end position="393"/>
    </location>
</feature>
<feature type="domain" description="Major facilitator superfamily (MFS) profile" evidence="6">
    <location>
        <begin position="35"/>
        <end position="478"/>
    </location>
</feature>
<dbReference type="Proteomes" id="UP000660454">
    <property type="component" value="Unassembled WGS sequence"/>
</dbReference>
<evidence type="ECO:0000256" key="3">
    <source>
        <dbReference type="ARBA" id="ARBA00022989"/>
    </source>
</evidence>
<evidence type="ECO:0000259" key="6">
    <source>
        <dbReference type="PROSITE" id="PS50850"/>
    </source>
</evidence>
<feature type="transmembrane region" description="Helical" evidence="5">
    <location>
        <begin position="33"/>
        <end position="57"/>
    </location>
</feature>
<organism evidence="7 8">
    <name type="scientific">Microbispora siamensis</name>
    <dbReference type="NCBI Taxonomy" id="564413"/>
    <lineage>
        <taxon>Bacteria</taxon>
        <taxon>Bacillati</taxon>
        <taxon>Actinomycetota</taxon>
        <taxon>Actinomycetes</taxon>
        <taxon>Streptosporangiales</taxon>
        <taxon>Streptosporangiaceae</taxon>
        <taxon>Microbispora</taxon>
    </lineage>
</organism>
<protein>
    <submittedName>
        <fullName evidence="7">Drug efflux membrane protein</fullName>
    </submittedName>
</protein>
<feature type="transmembrane region" description="Helical" evidence="5">
    <location>
        <begin position="313"/>
        <end position="332"/>
    </location>
</feature>
<evidence type="ECO:0000256" key="4">
    <source>
        <dbReference type="ARBA" id="ARBA00023136"/>
    </source>
</evidence>
<gene>
    <name evidence="7" type="ORF">Msi02_18660</name>
</gene>
<evidence type="ECO:0000256" key="2">
    <source>
        <dbReference type="ARBA" id="ARBA00022692"/>
    </source>
</evidence>
<dbReference type="Gene3D" id="1.20.1250.20">
    <property type="entry name" value="MFS general substrate transporter like domains"/>
    <property type="match status" value="2"/>
</dbReference>
<accession>A0ABQ4GI54</accession>
<dbReference type="InterPro" id="IPR036259">
    <property type="entry name" value="MFS_trans_sf"/>
</dbReference>
<feature type="transmembrane region" description="Helical" evidence="5">
    <location>
        <begin position="186"/>
        <end position="205"/>
    </location>
</feature>
<keyword evidence="2 5" id="KW-0812">Transmembrane</keyword>
<keyword evidence="4 5" id="KW-0472">Membrane</keyword>
<feature type="transmembrane region" description="Helical" evidence="5">
    <location>
        <begin position="454"/>
        <end position="474"/>
    </location>
</feature>
<keyword evidence="3 5" id="KW-1133">Transmembrane helix</keyword>
<feature type="transmembrane region" description="Helical" evidence="5">
    <location>
        <begin position="244"/>
        <end position="263"/>
    </location>
</feature>
<evidence type="ECO:0000256" key="5">
    <source>
        <dbReference type="SAM" id="Phobius"/>
    </source>
</evidence>
<dbReference type="EMBL" id="BOOF01000006">
    <property type="protein sequence ID" value="GIH61049.1"/>
    <property type="molecule type" value="Genomic_DNA"/>
</dbReference>
<dbReference type="PROSITE" id="PS50850">
    <property type="entry name" value="MFS"/>
    <property type="match status" value="1"/>
</dbReference>
<dbReference type="PANTHER" id="PTHR23501">
    <property type="entry name" value="MAJOR FACILITATOR SUPERFAMILY"/>
    <property type="match status" value="1"/>
</dbReference>
<feature type="transmembrane region" description="Helical" evidence="5">
    <location>
        <begin position="344"/>
        <end position="364"/>
    </location>
</feature>
<dbReference type="InterPro" id="IPR001958">
    <property type="entry name" value="Tet-R_TetA/multi-R_MdtG-like"/>
</dbReference>
<dbReference type="PANTHER" id="PTHR23501:SF154">
    <property type="entry name" value="MULTIDRUG-EFFLUX TRANSPORTER RV1634-RELATED"/>
    <property type="match status" value="1"/>
</dbReference>
<proteinExistence type="predicted"/>
<name>A0ABQ4GI54_9ACTN</name>
<evidence type="ECO:0000256" key="1">
    <source>
        <dbReference type="ARBA" id="ARBA00004651"/>
    </source>
</evidence>
<dbReference type="SUPFAM" id="SSF103473">
    <property type="entry name" value="MFS general substrate transporter"/>
    <property type="match status" value="1"/>
</dbReference>
<sequence>MSKPPMTEIREDAQSPVARDLGNWTTLLRPPHLAVTTVLAGGTALHAINIYLVTAMLPSVVADLGGLRFYAWNTTLFMFASVVMSALVPKCLASFGPRNSYRLAFAAFALGTFACAAAPDMAVLLVGRTVQGVGGGLLVGLSYAMISATLPAPLWTRAAGILSAMWGVGTLVGPALGGAFAQWGQWRIAFLLLVPFAIAVALLLRSTMPGARAGNETAPVAYGNLALVAAAVLAVSVTSLSRQALVNFGGLVAAALLLGLFIHRERTRSRRLLPPTAFTPGSPLRLLYATLAVLVVASTTEIFVPFYGQELGGAAPLAAGFLGAAIAAGWTVGSMASAAWTDKARLLVGIGPVVSAVGLTGMAVMSWPSASLVTVLLWAVLLFVAGSGVGIAWPHMSAAAMTVGETPQEKNTAASSITTVQLVATSLGAALAGTVTNLTGVGGNATEIGHSAQWLYGTFAVIVLCGVLFAHRVIGERSRKHTEAES</sequence>
<evidence type="ECO:0000313" key="8">
    <source>
        <dbReference type="Proteomes" id="UP000660454"/>
    </source>
</evidence>
<dbReference type="InterPro" id="IPR011701">
    <property type="entry name" value="MFS"/>
</dbReference>
<dbReference type="PRINTS" id="PR01035">
    <property type="entry name" value="TCRTETA"/>
</dbReference>
<feature type="transmembrane region" description="Helical" evidence="5">
    <location>
        <begin position="284"/>
        <end position="307"/>
    </location>
</feature>
<comment type="caution">
    <text evidence="7">The sequence shown here is derived from an EMBL/GenBank/DDBJ whole genome shotgun (WGS) entry which is preliminary data.</text>
</comment>
<dbReference type="Pfam" id="PF07690">
    <property type="entry name" value="MFS_1"/>
    <property type="match status" value="1"/>
</dbReference>
<keyword evidence="8" id="KW-1185">Reference proteome</keyword>
<feature type="transmembrane region" description="Helical" evidence="5">
    <location>
        <begin position="413"/>
        <end position="434"/>
    </location>
</feature>
<dbReference type="InterPro" id="IPR020846">
    <property type="entry name" value="MFS_dom"/>
</dbReference>
<feature type="transmembrane region" description="Helical" evidence="5">
    <location>
        <begin position="125"/>
        <end position="146"/>
    </location>
</feature>
<evidence type="ECO:0000313" key="7">
    <source>
        <dbReference type="EMBL" id="GIH61049.1"/>
    </source>
</evidence>